<evidence type="ECO:0000256" key="6">
    <source>
        <dbReference type="ARBA" id="ARBA00022833"/>
    </source>
</evidence>
<dbReference type="InterPro" id="IPR036465">
    <property type="entry name" value="vWFA_dom_sf"/>
</dbReference>
<evidence type="ECO:0000256" key="2">
    <source>
        <dbReference type="ARBA" id="ARBA00006092"/>
    </source>
</evidence>
<evidence type="ECO:0000256" key="1">
    <source>
        <dbReference type="ARBA" id="ARBA00004123"/>
    </source>
</evidence>
<keyword evidence="7" id="KW-0805">Transcription regulation</keyword>
<dbReference type="Pfam" id="PF04056">
    <property type="entry name" value="Ssl1"/>
    <property type="match status" value="1"/>
</dbReference>
<protein>
    <submittedName>
        <fullName evidence="13">Oidioi.mRNA.OKI2018_I69.chr2.g7310.t1.cds</fullName>
    </submittedName>
</protein>
<organism evidence="13 14">
    <name type="scientific">Oikopleura dioica</name>
    <name type="common">Tunicate</name>
    <dbReference type="NCBI Taxonomy" id="34765"/>
    <lineage>
        <taxon>Eukaryota</taxon>
        <taxon>Metazoa</taxon>
        <taxon>Chordata</taxon>
        <taxon>Tunicata</taxon>
        <taxon>Appendicularia</taxon>
        <taxon>Copelata</taxon>
        <taxon>Oikopleuridae</taxon>
        <taxon>Oikopleura</taxon>
    </lineage>
</organism>
<evidence type="ECO:0000256" key="5">
    <source>
        <dbReference type="ARBA" id="ARBA00022771"/>
    </source>
</evidence>
<feature type="domain" description="TFIIH C1-like" evidence="12">
    <location>
        <begin position="338"/>
        <end position="384"/>
    </location>
</feature>
<keyword evidence="10" id="KW-0539">Nucleus</keyword>
<comment type="similarity">
    <text evidence="2">Belongs to the GTF2H2 family.</text>
</comment>
<evidence type="ECO:0000256" key="4">
    <source>
        <dbReference type="ARBA" id="ARBA00022763"/>
    </source>
</evidence>
<comment type="subcellular location">
    <subcellularLocation>
        <location evidence="1">Nucleus</location>
    </subcellularLocation>
</comment>
<dbReference type="SMART" id="SM00327">
    <property type="entry name" value="VWA"/>
    <property type="match status" value="1"/>
</dbReference>
<dbReference type="InterPro" id="IPR002035">
    <property type="entry name" value="VWF_A"/>
</dbReference>
<dbReference type="Gene3D" id="3.30.40.10">
    <property type="entry name" value="Zinc/RING finger domain, C3HC4 (zinc finger)"/>
    <property type="match status" value="1"/>
</dbReference>
<keyword evidence="14" id="KW-1185">Reference proteome</keyword>
<dbReference type="SUPFAM" id="SSF57889">
    <property type="entry name" value="Cysteine-rich domain"/>
    <property type="match status" value="1"/>
</dbReference>
<dbReference type="InterPro" id="IPR046349">
    <property type="entry name" value="C1-like_sf"/>
</dbReference>
<evidence type="ECO:0000256" key="3">
    <source>
        <dbReference type="ARBA" id="ARBA00022723"/>
    </source>
</evidence>
<dbReference type="EMBL" id="OU015567">
    <property type="protein sequence ID" value="CAG5113178.1"/>
    <property type="molecule type" value="Genomic_DNA"/>
</dbReference>
<dbReference type="InterPro" id="IPR007198">
    <property type="entry name" value="Ssl1-like"/>
</dbReference>
<keyword evidence="3" id="KW-0479">Metal-binding</keyword>
<dbReference type="InterPro" id="IPR013083">
    <property type="entry name" value="Znf_RING/FYVE/PHD"/>
</dbReference>
<dbReference type="SUPFAM" id="SSF53300">
    <property type="entry name" value="vWA-like"/>
    <property type="match status" value="1"/>
</dbReference>
<evidence type="ECO:0000259" key="12">
    <source>
        <dbReference type="SMART" id="SM01047"/>
    </source>
</evidence>
<sequence length="384" mass="42154">MDEGGDKHSGYRWEGGYERTWEALREDDTGALISGSSAAKRLFAKKRLAQEAGKRIHIVRHCVLALDLSRSMADPDLRIDRYPNRAGCAIRSLKEFVPKFFAACPLGQLALVILQNKRANIVVPLGGSEARLLNALKDIEVKGFKTGGQCSMVNGIAAAKSMLSAVGDHSNREIIFVVGSLNTIDVTSPFSTIETVANGGIRCSVVSLSAEVNIWKKLTERTDGKYFVPLDPIDISDKLEELTRPPVESSARQGVLVKMGFPQKETDDKYICPQCRTRVKAIPTLCDVCRLSLVSAAHLARCYHHLFPPSTVTPSIPEQKDEEIDLELERSQFDQIKPCVGCNFAPSTVEQGRQFVVCDKCQSSLCGDCDGFIDDHLHSCPGCI</sequence>
<keyword evidence="4" id="KW-0227">DNA damage</keyword>
<evidence type="ECO:0000313" key="14">
    <source>
        <dbReference type="Proteomes" id="UP001158576"/>
    </source>
</evidence>
<keyword evidence="8" id="KW-0804">Transcription</keyword>
<gene>
    <name evidence="13" type="ORF">OKIOD_LOCUS16075</name>
</gene>
<dbReference type="Gene3D" id="3.40.50.410">
    <property type="entry name" value="von Willebrand factor, type A domain"/>
    <property type="match status" value="1"/>
</dbReference>
<dbReference type="SMART" id="SM01047">
    <property type="entry name" value="C1_4"/>
    <property type="match status" value="1"/>
</dbReference>
<dbReference type="NCBIfam" id="TIGR00622">
    <property type="entry name" value="ssl1"/>
    <property type="match status" value="1"/>
</dbReference>
<feature type="domain" description="VWFA" evidence="11">
    <location>
        <begin position="59"/>
        <end position="243"/>
    </location>
</feature>
<evidence type="ECO:0000256" key="7">
    <source>
        <dbReference type="ARBA" id="ARBA00023015"/>
    </source>
</evidence>
<evidence type="ECO:0000256" key="8">
    <source>
        <dbReference type="ARBA" id="ARBA00023163"/>
    </source>
</evidence>
<keyword evidence="9" id="KW-0234">DNA repair</keyword>
<evidence type="ECO:0000256" key="9">
    <source>
        <dbReference type="ARBA" id="ARBA00023204"/>
    </source>
</evidence>
<dbReference type="PANTHER" id="PTHR12695:SF2">
    <property type="entry name" value="GENERAL TRANSCRIPTION FACTOR IIH SUBUNIT 2-RELATED"/>
    <property type="match status" value="1"/>
</dbReference>
<reference evidence="13 14" key="1">
    <citation type="submission" date="2021-04" db="EMBL/GenBank/DDBJ databases">
        <authorList>
            <person name="Bliznina A."/>
        </authorList>
    </citation>
    <scope>NUCLEOTIDE SEQUENCE [LARGE SCALE GENOMIC DNA]</scope>
</reference>
<evidence type="ECO:0000313" key="13">
    <source>
        <dbReference type="EMBL" id="CAG5113178.1"/>
    </source>
</evidence>
<dbReference type="InterPro" id="IPR012170">
    <property type="entry name" value="TFIIH_SSL1/p44"/>
</dbReference>
<dbReference type="Proteomes" id="UP001158576">
    <property type="component" value="Chromosome 2"/>
</dbReference>
<proteinExistence type="inferred from homology"/>
<accession>A0ABN7T682</accession>
<keyword evidence="6" id="KW-0862">Zinc</keyword>
<evidence type="ECO:0000256" key="10">
    <source>
        <dbReference type="ARBA" id="ARBA00023242"/>
    </source>
</evidence>
<evidence type="ECO:0000259" key="11">
    <source>
        <dbReference type="SMART" id="SM00327"/>
    </source>
</evidence>
<dbReference type="PANTHER" id="PTHR12695">
    <property type="entry name" value="GENERAL TRANSCRIPTION FACTOR IIH SUBUNIT 2"/>
    <property type="match status" value="1"/>
</dbReference>
<name>A0ABN7T682_OIKDI</name>
<keyword evidence="5" id="KW-0863">Zinc-finger</keyword>
<dbReference type="InterPro" id="IPR004595">
    <property type="entry name" value="TFIIH_C1-like_dom"/>
</dbReference>